<reference evidence="3" key="2">
    <citation type="submission" date="2015-03" db="EMBL/GenBank/DDBJ databases">
        <authorList>
            <person name="Welte C."/>
            <person name="de Graaf R."/>
            <person name="van den Bosch T.J.M."/>
            <person name="Op den Camp H."/>
            <person name="van Dam N."/>
            <person name="Jetten M."/>
        </authorList>
    </citation>
    <scope>NUCLEOTIDE SEQUENCE</scope>
    <source>
        <plasmid evidence="3">Drgb1</plasmid>
    </source>
</reference>
<proteinExistence type="predicted"/>
<name>A0A0K0MPZ8_PECCA</name>
<dbReference type="GO" id="GO:0003697">
    <property type="term" value="F:single-stranded DNA binding"/>
    <property type="evidence" value="ECO:0007669"/>
    <property type="project" value="InterPro"/>
</dbReference>
<dbReference type="RefSeq" id="WP_181374684.1">
    <property type="nucleotide sequence ID" value="NZ_KP942676.1"/>
</dbReference>
<dbReference type="EMBL" id="KP942676">
    <property type="protein sequence ID" value="AKG47519.1"/>
    <property type="molecule type" value="Genomic_DNA"/>
</dbReference>
<dbReference type="InterPro" id="IPR044947">
    <property type="entry name" value="Phage_T4_Gp32_ssDNA-bd_sf"/>
</dbReference>
<evidence type="ECO:0000313" key="3">
    <source>
        <dbReference type="EMBL" id="AKG47519.1"/>
    </source>
</evidence>
<keyword evidence="3" id="KW-0614">Plasmid</keyword>
<feature type="region of interest" description="Disordered" evidence="1">
    <location>
        <begin position="274"/>
        <end position="314"/>
    </location>
</feature>
<sequence length="314" mass="33592">MSSLLALIKGKRQEIAAKRLSRNLNTVKPALGISYLRVFPNPSNPDDVFYQAFGMHFVKTTEAGKEKKVAVLCRSATHDEPCELCEGIMEAKAIHKSNKAMEETIAEMRASRRFLLNGTLTPTPDITTAEKTDLVELPQTVFEDVLKLIEEDMTDEIGEPLSAENGYCFKINRTGSGRDTEYSVSPSRKEGKAAIPAKLMAETHNLLDFANSQYEVNKAAQVAKAIGAVTGVSIGISSTLSLPATGTDGSAAALPGFSSTTLTTETIASEAAKDAAAVEYKAPEPTPEPKAAEPTGDSVDSEDLDAMMKALEGM</sequence>
<dbReference type="Pfam" id="PF08804">
    <property type="entry name" value="gp32"/>
    <property type="match status" value="1"/>
</dbReference>
<evidence type="ECO:0000256" key="1">
    <source>
        <dbReference type="SAM" id="MobiDB-lite"/>
    </source>
</evidence>
<dbReference type="InterPro" id="IPR012339">
    <property type="entry name" value="Phage_T4_Gp32_ssDNA-bd"/>
</dbReference>
<reference evidence="3" key="1">
    <citation type="journal article" date="2015" name="Environ. Microbiol.">
        <title>Plasmids from the gut microbiome of cabbage root fly larvae encode SaxA that catalyses the conversion of the plant toxin 2-phenylethyl isothiocyanate.</title>
        <authorList>
            <person name="Welte C.U."/>
            <person name="de Graaf R.M."/>
            <person name="van den Bosch T.J."/>
            <person name="Op den Camp H.J."/>
            <person name="van Dam N.M."/>
            <person name="Jetten M.S."/>
        </authorList>
    </citation>
    <scope>NUCLEOTIDE SEQUENCE</scope>
    <source>
        <plasmid evidence="3">Drgb1</plasmid>
    </source>
</reference>
<geneLocation type="plasmid" evidence="3">
    <name>Drgb1</name>
</geneLocation>
<dbReference type="AlphaFoldDB" id="A0A0K0MPZ8"/>
<feature type="domain" description="Bacteriophage T4 Gp32 single-stranded DNA-binding" evidence="2">
    <location>
        <begin position="32"/>
        <end position="230"/>
    </location>
</feature>
<protein>
    <recommendedName>
        <fullName evidence="2">Bacteriophage T4 Gp32 single-stranded DNA-binding domain-containing protein</fullName>
    </recommendedName>
</protein>
<dbReference type="Gene3D" id="3.90.198.10">
    <property type="entry name" value="Replication Fork Single-Stranded Dna Binding Protein"/>
    <property type="match status" value="1"/>
</dbReference>
<accession>A0A0K0MPZ8</accession>
<gene>
    <name evidence="3" type="ORF">pA_00079</name>
</gene>
<evidence type="ECO:0000259" key="2">
    <source>
        <dbReference type="Pfam" id="PF08804"/>
    </source>
</evidence>
<organism evidence="3">
    <name type="scientific">Pectobacterium carotovorum</name>
    <name type="common">Erwinia carotovora</name>
    <dbReference type="NCBI Taxonomy" id="554"/>
    <lineage>
        <taxon>Bacteria</taxon>
        <taxon>Pseudomonadati</taxon>
        <taxon>Pseudomonadota</taxon>
        <taxon>Gammaproteobacteria</taxon>
        <taxon>Enterobacterales</taxon>
        <taxon>Pectobacteriaceae</taxon>
        <taxon>Pectobacterium</taxon>
    </lineage>
</organism>